<dbReference type="EMBL" id="ANHZ02000030">
    <property type="protein sequence ID" value="EME35558.1"/>
    <property type="molecule type" value="Genomic_DNA"/>
</dbReference>
<reference evidence="2 3" key="1">
    <citation type="journal article" date="2014" name="Genome Announc.">
        <title>Draft Genome Sequence of Kocuria palustris PEL.</title>
        <authorList>
            <person name="Sharma G."/>
            <person name="Khatri I."/>
            <person name="Subramanian S."/>
        </authorList>
    </citation>
    <scope>NUCLEOTIDE SEQUENCE [LARGE SCALE GENOMIC DNA]</scope>
    <source>
        <strain evidence="2 3">PEL</strain>
    </source>
</reference>
<evidence type="ECO:0000256" key="1">
    <source>
        <dbReference type="SAM" id="MobiDB-lite"/>
    </source>
</evidence>
<evidence type="ECO:0000313" key="2">
    <source>
        <dbReference type="EMBL" id="EME35558.1"/>
    </source>
</evidence>
<comment type="caution">
    <text evidence="2">The sequence shown here is derived from an EMBL/GenBank/DDBJ whole genome shotgun (WGS) entry which is preliminary data.</text>
</comment>
<name>M2XRW9_9MICC</name>
<evidence type="ECO:0000313" key="3">
    <source>
        <dbReference type="Proteomes" id="UP000009877"/>
    </source>
</evidence>
<sequence>MGFSVRGRVTGTGASVRGAERAPSSDSWAGAGAAREHRRPWAADPEGPPPTGVRSLSPLSERLLDQSRCAAQKEA</sequence>
<dbReference type="Proteomes" id="UP000009877">
    <property type="component" value="Unassembled WGS sequence"/>
</dbReference>
<organism evidence="2 3">
    <name type="scientific">Kocuria palustris PEL</name>
    <dbReference type="NCBI Taxonomy" id="1236550"/>
    <lineage>
        <taxon>Bacteria</taxon>
        <taxon>Bacillati</taxon>
        <taxon>Actinomycetota</taxon>
        <taxon>Actinomycetes</taxon>
        <taxon>Micrococcales</taxon>
        <taxon>Micrococcaceae</taxon>
        <taxon>Kocuria</taxon>
    </lineage>
</organism>
<accession>M2XRW9</accession>
<feature type="region of interest" description="Disordered" evidence="1">
    <location>
        <begin position="1"/>
        <end position="75"/>
    </location>
</feature>
<proteinExistence type="predicted"/>
<keyword evidence="3" id="KW-1185">Reference proteome</keyword>
<protein>
    <submittedName>
        <fullName evidence="2">Uncharacterized protein</fullName>
    </submittedName>
</protein>
<dbReference type="AlphaFoldDB" id="M2XRW9"/>
<gene>
    <name evidence="2" type="ORF">C884_01655</name>
</gene>